<dbReference type="AlphaFoldDB" id="A0A7R9DBD0"/>
<evidence type="ECO:0000313" key="2">
    <source>
        <dbReference type="EMBL" id="CAD7410419.1"/>
    </source>
</evidence>
<name>A0A7R9DBD0_TIMCR</name>
<sequence length="165" mass="18417">MNITSTGRSQIDGEHGAHPRPTALRDEARPNGGLNLWANRWEQAAVLAALHEIVEELRMEKERIPKRMMEMNASEVCGDMLRRSAGVHKGSTLTPCSIAAINQSRRATSDFVYESDSDITSDNDNVPDLRNPAVHNMSDSDENGMDDEDYREILSPEQLLPLPFT</sequence>
<feature type="region of interest" description="Disordered" evidence="1">
    <location>
        <begin position="115"/>
        <end position="150"/>
    </location>
</feature>
<gene>
    <name evidence="2" type="ORF">TCEB3V08_LOCUS10491</name>
</gene>
<feature type="region of interest" description="Disordered" evidence="1">
    <location>
        <begin position="1"/>
        <end position="28"/>
    </location>
</feature>
<accession>A0A7R9DBD0</accession>
<feature type="compositionally biased region" description="Acidic residues" evidence="1">
    <location>
        <begin position="139"/>
        <end position="150"/>
    </location>
</feature>
<feature type="compositionally biased region" description="Basic and acidic residues" evidence="1">
    <location>
        <begin position="11"/>
        <end position="28"/>
    </location>
</feature>
<dbReference type="EMBL" id="OC321657">
    <property type="protein sequence ID" value="CAD7410419.1"/>
    <property type="molecule type" value="Genomic_DNA"/>
</dbReference>
<protein>
    <submittedName>
        <fullName evidence="2">Uncharacterized protein</fullName>
    </submittedName>
</protein>
<evidence type="ECO:0000256" key="1">
    <source>
        <dbReference type="SAM" id="MobiDB-lite"/>
    </source>
</evidence>
<proteinExistence type="predicted"/>
<reference evidence="2" key="1">
    <citation type="submission" date="2020-11" db="EMBL/GenBank/DDBJ databases">
        <authorList>
            <person name="Tran Van P."/>
        </authorList>
    </citation>
    <scope>NUCLEOTIDE SEQUENCE</scope>
</reference>
<organism evidence="2">
    <name type="scientific">Timema cristinae</name>
    <name type="common">Walking stick</name>
    <dbReference type="NCBI Taxonomy" id="61476"/>
    <lineage>
        <taxon>Eukaryota</taxon>
        <taxon>Metazoa</taxon>
        <taxon>Ecdysozoa</taxon>
        <taxon>Arthropoda</taxon>
        <taxon>Hexapoda</taxon>
        <taxon>Insecta</taxon>
        <taxon>Pterygota</taxon>
        <taxon>Neoptera</taxon>
        <taxon>Polyneoptera</taxon>
        <taxon>Phasmatodea</taxon>
        <taxon>Timematodea</taxon>
        <taxon>Timematoidea</taxon>
        <taxon>Timematidae</taxon>
        <taxon>Timema</taxon>
    </lineage>
</organism>